<sequence>MSRNCLFVLTLLAFALVASAYFPHDHYLQHHQHHNYIIQHHSHQRCFCKYYPTFTCCTQPQLPECQMPRHYPTCTQTYEKCVETCKVNIYCIQYCQTRFRLIPQFPRC</sequence>
<protein>
    <submittedName>
        <fullName evidence="4">TIL domain-containing protein</fullName>
    </submittedName>
</protein>
<dbReference type="Proteomes" id="UP000278807">
    <property type="component" value="Unassembled WGS sequence"/>
</dbReference>
<gene>
    <name evidence="2" type="ORF">HNAJ_LOCUS10591</name>
</gene>
<reference evidence="4" key="1">
    <citation type="submission" date="2017-02" db="UniProtKB">
        <authorList>
            <consortium name="WormBaseParasite"/>
        </authorList>
    </citation>
    <scope>IDENTIFICATION</scope>
</reference>
<accession>A0A0R3TSH5</accession>
<keyword evidence="3" id="KW-1185">Reference proteome</keyword>
<evidence type="ECO:0000256" key="1">
    <source>
        <dbReference type="SAM" id="SignalP"/>
    </source>
</evidence>
<keyword evidence="1" id="KW-0732">Signal</keyword>
<dbReference type="WBParaSite" id="HNAJ_0001059601-mRNA-1">
    <property type="protein sequence ID" value="HNAJ_0001059601-mRNA-1"/>
    <property type="gene ID" value="HNAJ_0001059601"/>
</dbReference>
<evidence type="ECO:0000313" key="4">
    <source>
        <dbReference type="WBParaSite" id="HNAJ_0001059601-mRNA-1"/>
    </source>
</evidence>
<proteinExistence type="predicted"/>
<evidence type="ECO:0000313" key="3">
    <source>
        <dbReference type="Proteomes" id="UP000278807"/>
    </source>
</evidence>
<organism evidence="4">
    <name type="scientific">Rodentolepis nana</name>
    <name type="common">Dwarf tapeworm</name>
    <name type="synonym">Hymenolepis nana</name>
    <dbReference type="NCBI Taxonomy" id="102285"/>
    <lineage>
        <taxon>Eukaryota</taxon>
        <taxon>Metazoa</taxon>
        <taxon>Spiralia</taxon>
        <taxon>Lophotrochozoa</taxon>
        <taxon>Platyhelminthes</taxon>
        <taxon>Cestoda</taxon>
        <taxon>Eucestoda</taxon>
        <taxon>Cyclophyllidea</taxon>
        <taxon>Hymenolepididae</taxon>
        <taxon>Rodentolepis</taxon>
    </lineage>
</organism>
<dbReference type="EMBL" id="UZAE01013117">
    <property type="protein sequence ID" value="VDO08313.1"/>
    <property type="molecule type" value="Genomic_DNA"/>
</dbReference>
<reference evidence="2 3" key="2">
    <citation type="submission" date="2018-11" db="EMBL/GenBank/DDBJ databases">
        <authorList>
            <consortium name="Pathogen Informatics"/>
        </authorList>
    </citation>
    <scope>NUCLEOTIDE SEQUENCE [LARGE SCALE GENOMIC DNA]</scope>
</reference>
<dbReference type="AlphaFoldDB" id="A0A0R3TSH5"/>
<feature type="chain" id="PRO_5043132029" evidence="1">
    <location>
        <begin position="21"/>
        <end position="108"/>
    </location>
</feature>
<feature type="signal peptide" evidence="1">
    <location>
        <begin position="1"/>
        <end position="20"/>
    </location>
</feature>
<name>A0A0R3TSH5_RODNA</name>
<evidence type="ECO:0000313" key="2">
    <source>
        <dbReference type="EMBL" id="VDO08313.1"/>
    </source>
</evidence>